<feature type="region of interest" description="Disordered" evidence="1">
    <location>
        <begin position="70"/>
        <end position="96"/>
    </location>
</feature>
<gene>
    <name evidence="2" type="ORF">SAMN05660690_2184</name>
</gene>
<evidence type="ECO:0000256" key="1">
    <source>
        <dbReference type="SAM" id="MobiDB-lite"/>
    </source>
</evidence>
<feature type="compositionally biased region" description="Polar residues" evidence="1">
    <location>
        <begin position="1"/>
        <end position="10"/>
    </location>
</feature>
<dbReference type="Proteomes" id="UP000199416">
    <property type="component" value="Unassembled WGS sequence"/>
</dbReference>
<reference evidence="3" key="1">
    <citation type="submission" date="2016-10" db="EMBL/GenBank/DDBJ databases">
        <authorList>
            <person name="Varghese N."/>
            <person name="Submissions S."/>
        </authorList>
    </citation>
    <scope>NUCLEOTIDE SEQUENCE [LARGE SCALE GENOMIC DNA]</scope>
    <source>
        <strain evidence="3">DSM 45421</strain>
    </source>
</reference>
<accession>A0A1G6NRQ8</accession>
<dbReference type="AlphaFoldDB" id="A0A1G6NRQ8"/>
<feature type="region of interest" description="Disordered" evidence="1">
    <location>
        <begin position="1"/>
        <end position="41"/>
    </location>
</feature>
<sequence length="96" mass="10483">MANRTGSNRRLTSRGRLAARFGNRGFSEAQATSGDPDDPTSEWHMAWLRSWHCHECGYLVTVGSGDGAIEMAADHHRAERHRRGSVGQPDPGPLSA</sequence>
<evidence type="ECO:0000313" key="3">
    <source>
        <dbReference type="Proteomes" id="UP000199416"/>
    </source>
</evidence>
<name>A0A1G6NRQ8_9ACTN</name>
<keyword evidence="3" id="KW-1185">Reference proteome</keyword>
<protein>
    <submittedName>
        <fullName evidence="2">Uncharacterized protein</fullName>
    </submittedName>
</protein>
<organism evidence="2 3">
    <name type="scientific">Geodermatophilus telluris</name>
    <dbReference type="NCBI Taxonomy" id="1190417"/>
    <lineage>
        <taxon>Bacteria</taxon>
        <taxon>Bacillati</taxon>
        <taxon>Actinomycetota</taxon>
        <taxon>Actinomycetes</taxon>
        <taxon>Geodermatophilales</taxon>
        <taxon>Geodermatophilaceae</taxon>
        <taxon>Geodermatophilus</taxon>
    </lineage>
</organism>
<proteinExistence type="predicted"/>
<evidence type="ECO:0000313" key="2">
    <source>
        <dbReference type="EMBL" id="SDC70044.1"/>
    </source>
</evidence>
<dbReference type="EMBL" id="FMZF01000003">
    <property type="protein sequence ID" value="SDC70044.1"/>
    <property type="molecule type" value="Genomic_DNA"/>
</dbReference>